<proteinExistence type="inferred from homology"/>
<keyword evidence="7 14" id="KW-0732">Signal</keyword>
<evidence type="ECO:0000256" key="5">
    <source>
        <dbReference type="ARBA" id="ARBA00022568"/>
    </source>
</evidence>
<dbReference type="InParanoid" id="A0A7I4BZL6"/>
<feature type="chain" id="PRO_5029624357" description="Store-operated calcium entry-associated regulatory factor" evidence="14">
    <location>
        <begin position="27"/>
        <end position="245"/>
    </location>
</feature>
<dbReference type="AlphaFoldDB" id="A0A7I4BZL6"/>
<dbReference type="GO" id="GO:0005789">
    <property type="term" value="C:endoplasmic reticulum membrane"/>
    <property type="evidence" value="ECO:0007669"/>
    <property type="project" value="UniProtKB-SubCell"/>
</dbReference>
<evidence type="ECO:0000256" key="6">
    <source>
        <dbReference type="ARBA" id="ARBA00022692"/>
    </source>
</evidence>
<dbReference type="GO" id="GO:2001256">
    <property type="term" value="P:regulation of store-operated calcium entry"/>
    <property type="evidence" value="ECO:0007669"/>
    <property type="project" value="InterPro"/>
</dbReference>
<evidence type="ECO:0000256" key="4">
    <source>
        <dbReference type="ARBA" id="ARBA00022448"/>
    </source>
</evidence>
<evidence type="ECO:0000313" key="15">
    <source>
        <dbReference type="EnsemblPlants" id="Pp3c20_1790V3.2"/>
    </source>
</evidence>
<keyword evidence="10" id="KW-1133">Transmembrane helix</keyword>
<keyword evidence="9" id="KW-0106">Calcium</keyword>
<evidence type="ECO:0000256" key="2">
    <source>
        <dbReference type="ARBA" id="ARBA00006833"/>
    </source>
</evidence>
<dbReference type="RefSeq" id="XP_024357518.1">
    <property type="nucleotide sequence ID" value="XM_024501750.2"/>
</dbReference>
<dbReference type="KEGG" id="ppp:112273248"/>
<evidence type="ECO:0000256" key="1">
    <source>
        <dbReference type="ARBA" id="ARBA00004115"/>
    </source>
</evidence>
<dbReference type="InterPro" id="IPR009567">
    <property type="entry name" value="SARAF"/>
</dbReference>
<evidence type="ECO:0000313" key="16">
    <source>
        <dbReference type="Proteomes" id="UP000006727"/>
    </source>
</evidence>
<keyword evidence="11" id="KW-0406">Ion transport</keyword>
<dbReference type="GeneID" id="112273248"/>
<dbReference type="PANTHER" id="PTHR15929">
    <property type="entry name" value="STORE-OPERATED CALCIUM ENTRY-ASSOCIATED REGULATORY FACTOR"/>
    <property type="match status" value="1"/>
</dbReference>
<reference evidence="15" key="3">
    <citation type="submission" date="2020-12" db="UniProtKB">
        <authorList>
            <consortium name="EnsemblPlants"/>
        </authorList>
    </citation>
    <scope>IDENTIFICATION</scope>
</reference>
<reference evidence="15 16" key="1">
    <citation type="journal article" date="2008" name="Science">
        <title>The Physcomitrella genome reveals evolutionary insights into the conquest of land by plants.</title>
        <authorList>
            <person name="Rensing S."/>
            <person name="Lang D."/>
            <person name="Zimmer A."/>
            <person name="Terry A."/>
            <person name="Salamov A."/>
            <person name="Shapiro H."/>
            <person name="Nishiyama T."/>
            <person name="Perroud P.-F."/>
            <person name="Lindquist E."/>
            <person name="Kamisugi Y."/>
            <person name="Tanahashi T."/>
            <person name="Sakakibara K."/>
            <person name="Fujita T."/>
            <person name="Oishi K."/>
            <person name="Shin-I T."/>
            <person name="Kuroki Y."/>
            <person name="Toyoda A."/>
            <person name="Suzuki Y."/>
            <person name="Hashimoto A."/>
            <person name="Yamaguchi K."/>
            <person name="Sugano A."/>
            <person name="Kohara Y."/>
            <person name="Fujiyama A."/>
            <person name="Anterola A."/>
            <person name="Aoki S."/>
            <person name="Ashton N."/>
            <person name="Barbazuk W.B."/>
            <person name="Barker E."/>
            <person name="Bennetzen J."/>
            <person name="Bezanilla M."/>
            <person name="Blankenship R."/>
            <person name="Cho S.H."/>
            <person name="Dutcher S."/>
            <person name="Estelle M."/>
            <person name="Fawcett J.A."/>
            <person name="Gundlach H."/>
            <person name="Hanada K."/>
            <person name="Heyl A."/>
            <person name="Hicks K.A."/>
            <person name="Hugh J."/>
            <person name="Lohr M."/>
            <person name="Mayer K."/>
            <person name="Melkozernov A."/>
            <person name="Murata T."/>
            <person name="Nelson D."/>
            <person name="Pils B."/>
            <person name="Prigge M."/>
            <person name="Reiss B."/>
            <person name="Renner T."/>
            <person name="Rombauts S."/>
            <person name="Rushton P."/>
            <person name="Sanderfoot A."/>
            <person name="Schween G."/>
            <person name="Shiu S.-H."/>
            <person name="Stueber K."/>
            <person name="Theodoulou F.L."/>
            <person name="Tu H."/>
            <person name="Van de Peer Y."/>
            <person name="Verrier P.J."/>
            <person name="Waters E."/>
            <person name="Wood A."/>
            <person name="Yang L."/>
            <person name="Cove D."/>
            <person name="Cuming A."/>
            <person name="Hasebe M."/>
            <person name="Lucas S."/>
            <person name="Mishler D.B."/>
            <person name="Reski R."/>
            <person name="Grigoriev I."/>
            <person name="Quatrano R.S."/>
            <person name="Boore J.L."/>
        </authorList>
    </citation>
    <scope>NUCLEOTIDE SEQUENCE [LARGE SCALE GENOMIC DNA]</scope>
    <source>
        <strain evidence="15 16">cv. Gransden 2004</strain>
    </source>
</reference>
<keyword evidence="16" id="KW-1185">Reference proteome</keyword>
<evidence type="ECO:0000256" key="10">
    <source>
        <dbReference type="ARBA" id="ARBA00022989"/>
    </source>
</evidence>
<organism evidence="15 16">
    <name type="scientific">Physcomitrium patens</name>
    <name type="common">Spreading-leaved earth moss</name>
    <name type="synonym">Physcomitrella patens</name>
    <dbReference type="NCBI Taxonomy" id="3218"/>
    <lineage>
        <taxon>Eukaryota</taxon>
        <taxon>Viridiplantae</taxon>
        <taxon>Streptophyta</taxon>
        <taxon>Embryophyta</taxon>
        <taxon>Bryophyta</taxon>
        <taxon>Bryophytina</taxon>
        <taxon>Bryopsida</taxon>
        <taxon>Funariidae</taxon>
        <taxon>Funariales</taxon>
        <taxon>Funariaceae</taxon>
        <taxon>Physcomitrium</taxon>
    </lineage>
</organism>
<evidence type="ECO:0000256" key="3">
    <source>
        <dbReference type="ARBA" id="ARBA00016584"/>
    </source>
</evidence>
<dbReference type="EnsemblPlants" id="Pp3c20_1790V3.2">
    <property type="protein sequence ID" value="Pp3c20_1790V3.2"/>
    <property type="gene ID" value="Pp3c20_1790"/>
</dbReference>
<dbReference type="GO" id="GO:0006816">
    <property type="term" value="P:calcium ion transport"/>
    <property type="evidence" value="ECO:0007669"/>
    <property type="project" value="UniProtKB-KW"/>
</dbReference>
<comment type="subcellular location">
    <subcellularLocation>
        <location evidence="1">Endoplasmic reticulum membrane</location>
        <topology evidence="1">Single-pass type I membrane protein</topology>
    </subcellularLocation>
</comment>
<sequence length="245" mass="27456">MRLSGVATRVLIVVGWLGMLLALACGHHQLTQSAAMQSQSLQVNSAAASLEEGAPRESLKAHGAESEFVNQMKKMEFHKGLNTSYKRAEPIPQLRCLEGCDNYEPSMVQCSNIKNDRNPKWQCEADLPRHLKFHKTTINCEGFDSVKDEKVLQGSCGLEYSLINSDLQPIADRVHRHFYTVGRNDTMEGWTASWFVVIGVVAYIINRNVQTFRSTTAEERGGLRAQVVRARTAWRVERSSSLCSN</sequence>
<evidence type="ECO:0000256" key="13">
    <source>
        <dbReference type="ARBA" id="ARBA00031116"/>
    </source>
</evidence>
<evidence type="ECO:0000256" key="9">
    <source>
        <dbReference type="ARBA" id="ARBA00022837"/>
    </source>
</evidence>
<dbReference type="EMBL" id="ABEU02000020">
    <property type="status" value="NOT_ANNOTATED_CDS"/>
    <property type="molecule type" value="Genomic_DNA"/>
</dbReference>
<evidence type="ECO:0000256" key="7">
    <source>
        <dbReference type="ARBA" id="ARBA00022729"/>
    </source>
</evidence>
<comment type="similarity">
    <text evidence="2">Belongs to the SARAF family.</text>
</comment>
<name>A0A7I4BZL6_PHYPA</name>
<dbReference type="Pfam" id="PF06682">
    <property type="entry name" value="SARAF"/>
    <property type="match status" value="1"/>
</dbReference>
<keyword evidence="4" id="KW-0813">Transport</keyword>
<dbReference type="PROSITE" id="PS51257">
    <property type="entry name" value="PROKAR_LIPOPROTEIN"/>
    <property type="match status" value="1"/>
</dbReference>
<protein>
    <recommendedName>
        <fullName evidence="3">Store-operated calcium entry-associated regulatory factor</fullName>
    </recommendedName>
    <alternativeName>
        <fullName evidence="13">Transmembrane protein 66</fullName>
    </alternativeName>
</protein>
<keyword evidence="8" id="KW-0256">Endoplasmic reticulum</keyword>
<dbReference type="PANTHER" id="PTHR15929:SF0">
    <property type="entry name" value="STORE-OPERATED CALCIUM ENTRY-ASSOCIATED REGULATORY FACTOR"/>
    <property type="match status" value="1"/>
</dbReference>
<keyword evidence="12" id="KW-0472">Membrane</keyword>
<reference evidence="15 16" key="2">
    <citation type="journal article" date="2018" name="Plant J.">
        <title>The Physcomitrella patens chromosome-scale assembly reveals moss genome structure and evolution.</title>
        <authorList>
            <person name="Lang D."/>
            <person name="Ullrich K.K."/>
            <person name="Murat F."/>
            <person name="Fuchs J."/>
            <person name="Jenkins J."/>
            <person name="Haas F.B."/>
            <person name="Piednoel M."/>
            <person name="Gundlach H."/>
            <person name="Van Bel M."/>
            <person name="Meyberg R."/>
            <person name="Vives C."/>
            <person name="Morata J."/>
            <person name="Symeonidi A."/>
            <person name="Hiss M."/>
            <person name="Muchero W."/>
            <person name="Kamisugi Y."/>
            <person name="Saleh O."/>
            <person name="Blanc G."/>
            <person name="Decker E.L."/>
            <person name="van Gessel N."/>
            <person name="Grimwood J."/>
            <person name="Hayes R.D."/>
            <person name="Graham S.W."/>
            <person name="Gunter L.E."/>
            <person name="McDaniel S.F."/>
            <person name="Hoernstein S.N.W."/>
            <person name="Larsson A."/>
            <person name="Li F.W."/>
            <person name="Perroud P.F."/>
            <person name="Phillips J."/>
            <person name="Ranjan P."/>
            <person name="Rokshar D.S."/>
            <person name="Rothfels C.J."/>
            <person name="Schneider L."/>
            <person name="Shu S."/>
            <person name="Stevenson D.W."/>
            <person name="Thummler F."/>
            <person name="Tillich M."/>
            <person name="Villarreal Aguilar J.C."/>
            <person name="Widiez T."/>
            <person name="Wong G.K."/>
            <person name="Wymore A."/>
            <person name="Zhang Y."/>
            <person name="Zimmer A.D."/>
            <person name="Quatrano R.S."/>
            <person name="Mayer K.F.X."/>
            <person name="Goodstein D."/>
            <person name="Casacuberta J.M."/>
            <person name="Vandepoele K."/>
            <person name="Reski R."/>
            <person name="Cuming A.C."/>
            <person name="Tuskan G.A."/>
            <person name="Maumus F."/>
            <person name="Salse J."/>
            <person name="Schmutz J."/>
            <person name="Rensing S.A."/>
        </authorList>
    </citation>
    <scope>NUCLEOTIDE SEQUENCE [LARGE SCALE GENOMIC DNA]</scope>
    <source>
        <strain evidence="15 16">cv. Gransden 2004</strain>
    </source>
</reference>
<keyword evidence="5" id="KW-0109">Calcium transport</keyword>
<keyword evidence="6" id="KW-0812">Transmembrane</keyword>
<evidence type="ECO:0000256" key="14">
    <source>
        <dbReference type="SAM" id="SignalP"/>
    </source>
</evidence>
<dbReference type="Gramene" id="Pp3c20_1790V3.2">
    <property type="protein sequence ID" value="Pp3c20_1790V3.2"/>
    <property type="gene ID" value="Pp3c20_1790"/>
</dbReference>
<dbReference type="Proteomes" id="UP000006727">
    <property type="component" value="Chromosome 20"/>
</dbReference>
<evidence type="ECO:0000256" key="8">
    <source>
        <dbReference type="ARBA" id="ARBA00022824"/>
    </source>
</evidence>
<dbReference type="OrthoDB" id="2020236at2759"/>
<gene>
    <name evidence="15" type="primary">LOC112273248</name>
</gene>
<evidence type="ECO:0000256" key="11">
    <source>
        <dbReference type="ARBA" id="ARBA00023065"/>
    </source>
</evidence>
<feature type="signal peptide" evidence="14">
    <location>
        <begin position="1"/>
        <end position="26"/>
    </location>
</feature>
<accession>A0A7I4BZL6</accession>
<evidence type="ECO:0000256" key="12">
    <source>
        <dbReference type="ARBA" id="ARBA00023136"/>
    </source>
</evidence>